<reference evidence="1" key="1">
    <citation type="submission" date="2021-01" db="EMBL/GenBank/DDBJ databases">
        <title>Adiantum capillus-veneris genome.</title>
        <authorList>
            <person name="Fang Y."/>
            <person name="Liao Q."/>
        </authorList>
    </citation>
    <scope>NUCLEOTIDE SEQUENCE</scope>
    <source>
        <strain evidence="1">H3</strain>
        <tissue evidence="1">Leaf</tissue>
    </source>
</reference>
<comment type="caution">
    <text evidence="1">The sequence shown here is derived from an EMBL/GenBank/DDBJ whole genome shotgun (WGS) entry which is preliminary data.</text>
</comment>
<evidence type="ECO:0000313" key="2">
    <source>
        <dbReference type="Proteomes" id="UP000886520"/>
    </source>
</evidence>
<dbReference type="Proteomes" id="UP000886520">
    <property type="component" value="Chromosome 11"/>
</dbReference>
<name>A0A9D4ZIA7_ADICA</name>
<proteinExistence type="predicted"/>
<feature type="non-terminal residue" evidence="1">
    <location>
        <position position="1"/>
    </location>
</feature>
<keyword evidence="2" id="KW-1185">Reference proteome</keyword>
<dbReference type="AlphaFoldDB" id="A0A9D4ZIA7"/>
<dbReference type="OrthoDB" id="10495938at2759"/>
<protein>
    <recommendedName>
        <fullName evidence="3">Reverse transcriptase zinc-binding domain-containing protein</fullName>
    </recommendedName>
</protein>
<evidence type="ECO:0008006" key="3">
    <source>
        <dbReference type="Google" id="ProtNLM"/>
    </source>
</evidence>
<accession>A0A9D4ZIA7</accession>
<sequence>CNVEVESIFHIFLNCPQSAVILSPIRYVLKTPISWRQLLLGNYIGILSCYWNLTRAEFLWVIWKLRNSYVFNVAHQAPSLKALFLDFNLHVFKVKLNESNIYYLRNWIIKDTEKAHKAMEAEDLELPNNKRKLVEIKNMLAANLEASRAALEAISKARSFMEKIQGMIDSLKD</sequence>
<gene>
    <name evidence="1" type="ORF">GOP47_0011974</name>
</gene>
<evidence type="ECO:0000313" key="1">
    <source>
        <dbReference type="EMBL" id="KAI5073961.1"/>
    </source>
</evidence>
<dbReference type="EMBL" id="JABFUD020000011">
    <property type="protein sequence ID" value="KAI5073961.1"/>
    <property type="molecule type" value="Genomic_DNA"/>
</dbReference>
<organism evidence="1 2">
    <name type="scientific">Adiantum capillus-veneris</name>
    <name type="common">Maidenhair fern</name>
    <dbReference type="NCBI Taxonomy" id="13818"/>
    <lineage>
        <taxon>Eukaryota</taxon>
        <taxon>Viridiplantae</taxon>
        <taxon>Streptophyta</taxon>
        <taxon>Embryophyta</taxon>
        <taxon>Tracheophyta</taxon>
        <taxon>Polypodiopsida</taxon>
        <taxon>Polypodiidae</taxon>
        <taxon>Polypodiales</taxon>
        <taxon>Pteridineae</taxon>
        <taxon>Pteridaceae</taxon>
        <taxon>Vittarioideae</taxon>
        <taxon>Adiantum</taxon>
    </lineage>
</organism>